<evidence type="ECO:0000256" key="4">
    <source>
        <dbReference type="ARBA" id="ARBA00023163"/>
    </source>
</evidence>
<dbReference type="InterPro" id="IPR036388">
    <property type="entry name" value="WH-like_DNA-bd_sf"/>
</dbReference>
<dbReference type="GO" id="GO:0003700">
    <property type="term" value="F:DNA-binding transcription factor activity"/>
    <property type="evidence" value="ECO:0007669"/>
    <property type="project" value="InterPro"/>
</dbReference>
<dbReference type="PROSITE" id="PS50987">
    <property type="entry name" value="HTH_ARSR_2"/>
    <property type="match status" value="1"/>
</dbReference>
<dbReference type="Gene3D" id="1.10.10.10">
    <property type="entry name" value="Winged helix-like DNA-binding domain superfamily/Winged helix DNA-binding domain"/>
    <property type="match status" value="1"/>
</dbReference>
<dbReference type="InterPro" id="IPR011991">
    <property type="entry name" value="ArsR-like_HTH"/>
</dbReference>
<keyword evidence="2" id="KW-0805">Transcription regulation</keyword>
<evidence type="ECO:0000256" key="2">
    <source>
        <dbReference type="ARBA" id="ARBA00023015"/>
    </source>
</evidence>
<keyword evidence="4" id="KW-0804">Transcription</keyword>
<name>A0A2Z6IGT0_ACIFI</name>
<dbReference type="Proteomes" id="UP000280188">
    <property type="component" value="Chromosome"/>
</dbReference>
<keyword evidence="1" id="KW-0059">Arsenical resistance</keyword>
<organism evidence="5 6">
    <name type="scientific">Acidithiobacillus ferridurans</name>
    <dbReference type="NCBI Taxonomy" id="1232575"/>
    <lineage>
        <taxon>Bacteria</taxon>
        <taxon>Pseudomonadati</taxon>
        <taxon>Pseudomonadota</taxon>
        <taxon>Acidithiobacillia</taxon>
        <taxon>Acidithiobacillales</taxon>
        <taxon>Acidithiobacillaceae</taxon>
        <taxon>Acidithiobacillus</taxon>
    </lineage>
</organism>
<dbReference type="GO" id="GO:0003677">
    <property type="term" value="F:DNA binding"/>
    <property type="evidence" value="ECO:0007669"/>
    <property type="project" value="UniProtKB-KW"/>
</dbReference>
<reference evidence="5 6" key="1">
    <citation type="journal article" date="2018" name="Microbiol. Resour. Announc.">
        <title>Complete Genome Sequence of Acidithiobacillus ferridurans JCM 18981.</title>
        <authorList>
            <person name="Miyauchi T."/>
            <person name="Kouzuma A."/>
            <person name="Abe T."/>
            <person name="Watanabe K."/>
        </authorList>
    </citation>
    <scope>NUCLEOTIDE SEQUENCE [LARGE SCALE GENOMIC DNA]</scope>
    <source>
        <strain evidence="6">ATCC 33020 / DSM 29468 / JCM 18981 / 11Fe</strain>
    </source>
</reference>
<dbReference type="InterPro" id="IPR051081">
    <property type="entry name" value="HTH_MetalResp_TranReg"/>
</dbReference>
<dbReference type="Pfam" id="PF01022">
    <property type="entry name" value="HTH_5"/>
    <property type="match status" value="1"/>
</dbReference>
<keyword evidence="6" id="KW-1185">Reference proteome</keyword>
<dbReference type="PANTHER" id="PTHR33154:SF18">
    <property type="entry name" value="ARSENICAL RESISTANCE OPERON REPRESSOR"/>
    <property type="match status" value="1"/>
</dbReference>
<evidence type="ECO:0000256" key="3">
    <source>
        <dbReference type="ARBA" id="ARBA00023125"/>
    </source>
</evidence>
<dbReference type="RefSeq" id="WP_113525443.1">
    <property type="nucleotide sequence ID" value="NZ_AP018795.1"/>
</dbReference>
<protein>
    <submittedName>
        <fullName evidence="5">Uncharacterized protein</fullName>
    </submittedName>
</protein>
<dbReference type="KEGG" id="afj:AFERRID_02420"/>
<evidence type="ECO:0000256" key="1">
    <source>
        <dbReference type="ARBA" id="ARBA00022849"/>
    </source>
</evidence>
<evidence type="ECO:0000313" key="5">
    <source>
        <dbReference type="EMBL" id="BBF64024.1"/>
    </source>
</evidence>
<dbReference type="InterPro" id="IPR036390">
    <property type="entry name" value="WH_DNA-bd_sf"/>
</dbReference>
<dbReference type="AlphaFoldDB" id="A0A2Z6IGT0"/>
<dbReference type="CDD" id="cd00090">
    <property type="entry name" value="HTH_ARSR"/>
    <property type="match status" value="1"/>
</dbReference>
<dbReference type="GO" id="GO:0046685">
    <property type="term" value="P:response to arsenic-containing substance"/>
    <property type="evidence" value="ECO:0007669"/>
    <property type="project" value="UniProtKB-KW"/>
</dbReference>
<dbReference type="PANTHER" id="PTHR33154">
    <property type="entry name" value="TRANSCRIPTIONAL REGULATOR, ARSR FAMILY"/>
    <property type="match status" value="1"/>
</dbReference>
<dbReference type="EMBL" id="AP018795">
    <property type="protein sequence ID" value="BBF64024.1"/>
    <property type="molecule type" value="Genomic_DNA"/>
</dbReference>
<accession>A0A2Z6IGT0</accession>
<proteinExistence type="predicted"/>
<dbReference type="SUPFAM" id="SSF46785">
    <property type="entry name" value="Winged helix' DNA-binding domain"/>
    <property type="match status" value="1"/>
</dbReference>
<sequence>MTNIRNDVESFAAQFKALSNPHRLAMFRRLASCCPPGTSCSTEDAVRYSVGQLGADVDISASTLSHHLKELHRAGLVQMARKGQQVECWVAPQTLEQLAAFFSDLPAQPKMQGGNP</sequence>
<keyword evidence="3" id="KW-0238">DNA-binding</keyword>
<evidence type="ECO:0000313" key="6">
    <source>
        <dbReference type="Proteomes" id="UP000280188"/>
    </source>
</evidence>
<dbReference type="SMART" id="SM00418">
    <property type="entry name" value="HTH_ARSR"/>
    <property type="match status" value="1"/>
</dbReference>
<dbReference type="InterPro" id="IPR001845">
    <property type="entry name" value="HTH_ArsR_DNA-bd_dom"/>
</dbReference>
<gene>
    <name evidence="5" type="ORF">AFERRID_02420</name>
</gene>